<comment type="catalytic activity">
    <reaction evidence="10">
        <text>12-octadecanoyloxy-octadecanoate + H2O = 12-hydroxyoctadecanoate + octadecanoate + H(+)</text>
        <dbReference type="Rhea" id="RHEA:52080"/>
        <dbReference type="ChEBI" id="CHEBI:15377"/>
        <dbReference type="ChEBI" id="CHEBI:15378"/>
        <dbReference type="ChEBI" id="CHEBI:25629"/>
        <dbReference type="ChEBI" id="CHEBI:84201"/>
        <dbReference type="ChEBI" id="CHEBI:136330"/>
    </reaction>
    <physiologicalReaction direction="left-to-right" evidence="10">
        <dbReference type="Rhea" id="RHEA:52081"/>
    </physiologicalReaction>
</comment>
<feature type="transmembrane region" description="Helical" evidence="17">
    <location>
        <begin position="96"/>
        <end position="115"/>
    </location>
</feature>
<evidence type="ECO:0000313" key="18">
    <source>
        <dbReference type="EMBL" id="KAK2564058.1"/>
    </source>
</evidence>
<dbReference type="InterPro" id="IPR006838">
    <property type="entry name" value="ADTRP_AIG1"/>
</dbReference>
<comment type="similarity">
    <text evidence="3">Belongs to the AIG1 family.</text>
</comment>
<sequence>MAAVTGFFELLKKRKNEIFSSVCDFTFACFVLPIGLTVSILFWGLYAADPYSCQTPEEAKFIPDWLNHYMHSFPFVTAMFELWLIEHKYPPRTKGLLSVLAFGVAYMSWVLWIAFSSDIWVYPFLENMSWPFIGAFFACALFFSTLLYLFGEWVALRRWHHEACSLDKKKL</sequence>
<evidence type="ECO:0000256" key="1">
    <source>
        <dbReference type="ARBA" id="ARBA00000923"/>
    </source>
</evidence>
<evidence type="ECO:0000313" key="19">
    <source>
        <dbReference type="Proteomes" id="UP001249851"/>
    </source>
</evidence>
<dbReference type="PANTHER" id="PTHR10989">
    <property type="entry name" value="ANDROGEN-INDUCED PROTEIN 1-RELATED"/>
    <property type="match status" value="1"/>
</dbReference>
<dbReference type="GO" id="GO:0012505">
    <property type="term" value="C:endomembrane system"/>
    <property type="evidence" value="ECO:0007669"/>
    <property type="project" value="UniProtKB-SubCell"/>
</dbReference>
<evidence type="ECO:0000256" key="12">
    <source>
        <dbReference type="ARBA" id="ARBA00048800"/>
    </source>
</evidence>
<evidence type="ECO:0000256" key="4">
    <source>
        <dbReference type="ARBA" id="ARBA00022692"/>
    </source>
</evidence>
<comment type="catalytic activity">
    <reaction evidence="14">
        <text>13-(9Z-octadecenoyloxy)-octadecanoate + H2O = 13-hydroxy-octadecanoate + (9Z)-octadecenoate + H(+)</text>
        <dbReference type="Rhea" id="RHEA:52064"/>
        <dbReference type="ChEBI" id="CHEBI:15377"/>
        <dbReference type="ChEBI" id="CHEBI:15378"/>
        <dbReference type="ChEBI" id="CHEBI:30823"/>
        <dbReference type="ChEBI" id="CHEBI:136303"/>
        <dbReference type="ChEBI" id="CHEBI:136304"/>
    </reaction>
    <physiologicalReaction direction="left-to-right" evidence="14">
        <dbReference type="Rhea" id="RHEA:52065"/>
    </physiologicalReaction>
</comment>
<evidence type="ECO:0000256" key="2">
    <source>
        <dbReference type="ARBA" id="ARBA00004127"/>
    </source>
</evidence>
<proteinExistence type="inferred from homology"/>
<comment type="catalytic activity">
    <reaction evidence="1">
        <text>9-(9Z-hexadecenoyloxy)-octadecanoate + H2O = (9Z)-hexadecenoate + 9-hydroxy-octadecanoate + H(+)</text>
        <dbReference type="Rhea" id="RHEA:52068"/>
        <dbReference type="ChEBI" id="CHEBI:15377"/>
        <dbReference type="ChEBI" id="CHEBI:15378"/>
        <dbReference type="ChEBI" id="CHEBI:32372"/>
        <dbReference type="ChEBI" id="CHEBI:136286"/>
        <dbReference type="ChEBI" id="CHEBI:136309"/>
    </reaction>
    <physiologicalReaction direction="left-to-right" evidence="1">
        <dbReference type="Rhea" id="RHEA:52069"/>
    </physiologicalReaction>
</comment>
<accession>A0AAD9QMJ5</accession>
<feature type="transmembrane region" description="Helical" evidence="17">
    <location>
        <begin position="130"/>
        <end position="150"/>
    </location>
</feature>
<keyword evidence="5 17" id="KW-1133">Transmembrane helix</keyword>
<evidence type="ECO:0000256" key="10">
    <source>
        <dbReference type="ARBA" id="ARBA00048680"/>
    </source>
</evidence>
<comment type="catalytic activity">
    <reaction evidence="9">
        <text>9-hexadecanoyloxy-octadecanoate + H2O = 9-hydroxy-octadecanoate + hexadecanoate + H(+)</text>
        <dbReference type="Rhea" id="RHEA:52052"/>
        <dbReference type="ChEBI" id="CHEBI:7896"/>
        <dbReference type="ChEBI" id="CHEBI:15377"/>
        <dbReference type="ChEBI" id="CHEBI:15378"/>
        <dbReference type="ChEBI" id="CHEBI:83670"/>
        <dbReference type="ChEBI" id="CHEBI:136286"/>
    </reaction>
    <physiologicalReaction direction="left-to-right" evidence="9">
        <dbReference type="Rhea" id="RHEA:52053"/>
    </physiologicalReaction>
</comment>
<reference evidence="18" key="1">
    <citation type="journal article" date="2023" name="G3 (Bethesda)">
        <title>Whole genome assembly and annotation of the endangered Caribbean coral Acropora cervicornis.</title>
        <authorList>
            <person name="Selwyn J.D."/>
            <person name="Vollmer S.V."/>
        </authorList>
    </citation>
    <scope>NUCLEOTIDE SEQUENCE</scope>
    <source>
        <strain evidence="18">K2</strain>
    </source>
</reference>
<evidence type="ECO:0000256" key="7">
    <source>
        <dbReference type="ARBA" id="ARBA00047368"/>
    </source>
</evidence>
<evidence type="ECO:0000256" key="13">
    <source>
        <dbReference type="ARBA" id="ARBA00049221"/>
    </source>
</evidence>
<comment type="catalytic activity">
    <reaction evidence="7">
        <text>12-hexadecanoyloxy-octadecanoate + H2O = 12-hydroxyoctadecanoate + hexadecanoate + H(+)</text>
        <dbReference type="Rhea" id="RHEA:52056"/>
        <dbReference type="ChEBI" id="CHEBI:7896"/>
        <dbReference type="ChEBI" id="CHEBI:15377"/>
        <dbReference type="ChEBI" id="CHEBI:15378"/>
        <dbReference type="ChEBI" id="CHEBI:83677"/>
        <dbReference type="ChEBI" id="CHEBI:84201"/>
    </reaction>
    <physiologicalReaction direction="left-to-right" evidence="7">
        <dbReference type="Rhea" id="RHEA:52057"/>
    </physiologicalReaction>
</comment>
<comment type="catalytic activity">
    <reaction evidence="13">
        <text>9-octadecanoyloxy-octadecanoate + H2O = 9-hydroxy-octadecanoate + octadecanoate + H(+)</text>
        <dbReference type="Rhea" id="RHEA:52096"/>
        <dbReference type="ChEBI" id="CHEBI:15377"/>
        <dbReference type="ChEBI" id="CHEBI:15378"/>
        <dbReference type="ChEBI" id="CHEBI:25629"/>
        <dbReference type="ChEBI" id="CHEBI:136286"/>
        <dbReference type="ChEBI" id="CHEBI:136373"/>
    </reaction>
    <physiologicalReaction direction="left-to-right" evidence="13">
        <dbReference type="Rhea" id="RHEA:52097"/>
    </physiologicalReaction>
</comment>
<feature type="transmembrane region" description="Helical" evidence="17">
    <location>
        <begin position="22"/>
        <end position="46"/>
    </location>
</feature>
<gene>
    <name evidence="18" type="ORF">P5673_012278</name>
</gene>
<keyword evidence="4 17" id="KW-0812">Transmembrane</keyword>
<organism evidence="18 19">
    <name type="scientific">Acropora cervicornis</name>
    <name type="common">Staghorn coral</name>
    <dbReference type="NCBI Taxonomy" id="6130"/>
    <lineage>
        <taxon>Eukaryota</taxon>
        <taxon>Metazoa</taxon>
        <taxon>Cnidaria</taxon>
        <taxon>Anthozoa</taxon>
        <taxon>Hexacorallia</taxon>
        <taxon>Scleractinia</taxon>
        <taxon>Astrocoeniina</taxon>
        <taxon>Acroporidae</taxon>
        <taxon>Acropora</taxon>
    </lineage>
</organism>
<dbReference type="EMBL" id="JARQWQ010000023">
    <property type="protein sequence ID" value="KAK2564058.1"/>
    <property type="molecule type" value="Genomic_DNA"/>
</dbReference>
<feature type="transmembrane region" description="Helical" evidence="17">
    <location>
        <begin position="66"/>
        <end position="84"/>
    </location>
</feature>
<comment type="catalytic activity">
    <reaction evidence="12">
        <text>9-(9Z-octadecenoyloxy)-octadecanoate + H2O = 9-hydroxy-octadecanoate + (9Z)-octadecenoate + H(+)</text>
        <dbReference type="Rhea" id="RHEA:52048"/>
        <dbReference type="ChEBI" id="CHEBI:15377"/>
        <dbReference type="ChEBI" id="CHEBI:15378"/>
        <dbReference type="ChEBI" id="CHEBI:30823"/>
        <dbReference type="ChEBI" id="CHEBI:136282"/>
        <dbReference type="ChEBI" id="CHEBI:136286"/>
    </reaction>
    <physiologicalReaction direction="left-to-right" evidence="12">
        <dbReference type="Rhea" id="RHEA:52049"/>
    </physiologicalReaction>
</comment>
<reference evidence="18" key="2">
    <citation type="journal article" date="2023" name="Science">
        <title>Genomic signatures of disease resistance in endangered staghorn corals.</title>
        <authorList>
            <person name="Vollmer S.V."/>
            <person name="Selwyn J.D."/>
            <person name="Despard B.A."/>
            <person name="Roesel C.L."/>
        </authorList>
    </citation>
    <scope>NUCLEOTIDE SEQUENCE</scope>
    <source>
        <strain evidence="18">K2</strain>
    </source>
</reference>
<comment type="subcellular location">
    <subcellularLocation>
        <location evidence="2">Endomembrane system</location>
        <topology evidence="2">Multi-pass membrane protein</topology>
    </subcellularLocation>
</comment>
<evidence type="ECO:0000256" key="15">
    <source>
        <dbReference type="ARBA" id="ARBA00049322"/>
    </source>
</evidence>
<evidence type="ECO:0000256" key="6">
    <source>
        <dbReference type="ARBA" id="ARBA00023136"/>
    </source>
</evidence>
<evidence type="ECO:0000256" key="3">
    <source>
        <dbReference type="ARBA" id="ARBA00009300"/>
    </source>
</evidence>
<evidence type="ECO:0000256" key="9">
    <source>
        <dbReference type="ARBA" id="ARBA00047863"/>
    </source>
</evidence>
<evidence type="ECO:0000256" key="14">
    <source>
        <dbReference type="ARBA" id="ARBA00049296"/>
    </source>
</evidence>
<evidence type="ECO:0000256" key="5">
    <source>
        <dbReference type="ARBA" id="ARBA00022989"/>
    </source>
</evidence>
<dbReference type="GO" id="GO:0016020">
    <property type="term" value="C:membrane"/>
    <property type="evidence" value="ECO:0007669"/>
    <property type="project" value="InterPro"/>
</dbReference>
<comment type="catalytic activity">
    <reaction evidence="16">
        <text>12-(9Z-hexadecenoyloxy)-octadecanoate + H2O = 12-hydroxyoctadecanoate + (9Z)-hexadecenoate + H(+)</text>
        <dbReference type="Rhea" id="RHEA:52072"/>
        <dbReference type="ChEBI" id="CHEBI:15377"/>
        <dbReference type="ChEBI" id="CHEBI:15378"/>
        <dbReference type="ChEBI" id="CHEBI:32372"/>
        <dbReference type="ChEBI" id="CHEBI:84201"/>
        <dbReference type="ChEBI" id="CHEBI:136312"/>
    </reaction>
    <physiologicalReaction direction="left-to-right" evidence="16">
        <dbReference type="Rhea" id="RHEA:52073"/>
    </physiologicalReaction>
</comment>
<keyword evidence="19" id="KW-1185">Reference proteome</keyword>
<comment type="catalytic activity">
    <reaction evidence="15">
        <text>13-(9Z-hexadecenoyloxy)-octadecanoate + H2O = 13-hydroxy-octadecanoate + (9Z)-hexadecenoate + H(+)</text>
        <dbReference type="Rhea" id="RHEA:52076"/>
        <dbReference type="ChEBI" id="CHEBI:15377"/>
        <dbReference type="ChEBI" id="CHEBI:15378"/>
        <dbReference type="ChEBI" id="CHEBI:32372"/>
        <dbReference type="ChEBI" id="CHEBI:136304"/>
        <dbReference type="ChEBI" id="CHEBI:136315"/>
    </reaction>
    <physiologicalReaction direction="left-to-right" evidence="15">
        <dbReference type="Rhea" id="RHEA:52077"/>
    </physiologicalReaction>
</comment>
<protein>
    <submittedName>
        <fullName evidence="18">Androgen-induced gene 1 protein</fullName>
    </submittedName>
</protein>
<comment type="catalytic activity">
    <reaction evidence="8">
        <text>13-octadecanoyloxy-octadecanoate + H2O = 13-hydroxy-octadecanoate + octadecanoate + H(+)</text>
        <dbReference type="Rhea" id="RHEA:52084"/>
        <dbReference type="ChEBI" id="CHEBI:15377"/>
        <dbReference type="ChEBI" id="CHEBI:15378"/>
        <dbReference type="ChEBI" id="CHEBI:25629"/>
        <dbReference type="ChEBI" id="CHEBI:136304"/>
        <dbReference type="ChEBI" id="CHEBI:136335"/>
    </reaction>
    <physiologicalReaction direction="left-to-right" evidence="8">
        <dbReference type="Rhea" id="RHEA:52085"/>
    </physiologicalReaction>
</comment>
<evidence type="ECO:0000256" key="16">
    <source>
        <dbReference type="ARBA" id="ARBA00049428"/>
    </source>
</evidence>
<comment type="catalytic activity">
    <reaction evidence="11">
        <text>12-(9Z-octadecenoyloxy)-octadecanoate + H2O = 12-hydroxyoctadecanoate + (9Z)-octadecenoate + H(+)</text>
        <dbReference type="Rhea" id="RHEA:52060"/>
        <dbReference type="ChEBI" id="CHEBI:15377"/>
        <dbReference type="ChEBI" id="CHEBI:15378"/>
        <dbReference type="ChEBI" id="CHEBI:30823"/>
        <dbReference type="ChEBI" id="CHEBI:84201"/>
        <dbReference type="ChEBI" id="CHEBI:136302"/>
    </reaction>
    <physiologicalReaction direction="left-to-right" evidence="11">
        <dbReference type="Rhea" id="RHEA:52061"/>
    </physiologicalReaction>
</comment>
<evidence type="ECO:0000256" key="11">
    <source>
        <dbReference type="ARBA" id="ARBA00048701"/>
    </source>
</evidence>
<comment type="caution">
    <text evidence="18">The sequence shown here is derived from an EMBL/GenBank/DDBJ whole genome shotgun (WGS) entry which is preliminary data.</text>
</comment>
<dbReference type="PANTHER" id="PTHR10989:SF16">
    <property type="entry name" value="AT02829P-RELATED"/>
    <property type="match status" value="1"/>
</dbReference>
<evidence type="ECO:0000256" key="17">
    <source>
        <dbReference type="SAM" id="Phobius"/>
    </source>
</evidence>
<evidence type="ECO:0000256" key="8">
    <source>
        <dbReference type="ARBA" id="ARBA00047427"/>
    </source>
</evidence>
<dbReference type="Proteomes" id="UP001249851">
    <property type="component" value="Unassembled WGS sequence"/>
</dbReference>
<dbReference type="AlphaFoldDB" id="A0AAD9QMJ5"/>
<dbReference type="Pfam" id="PF04750">
    <property type="entry name" value="Far-17a_AIG1"/>
    <property type="match status" value="1"/>
</dbReference>
<name>A0AAD9QMJ5_ACRCE</name>
<keyword evidence="6 17" id="KW-0472">Membrane</keyword>